<dbReference type="AlphaFoldDB" id="A0A6A0AK71"/>
<dbReference type="InterPro" id="IPR027417">
    <property type="entry name" value="P-loop_NTPase"/>
</dbReference>
<dbReference type="EMBL" id="BLLF01007313">
    <property type="protein sequence ID" value="GFH32895.1"/>
    <property type="molecule type" value="Genomic_DNA"/>
</dbReference>
<dbReference type="Proteomes" id="UP000485058">
    <property type="component" value="Unassembled WGS sequence"/>
</dbReference>
<evidence type="ECO:0000313" key="3">
    <source>
        <dbReference type="Proteomes" id="UP000485058"/>
    </source>
</evidence>
<feature type="non-terminal residue" evidence="2">
    <location>
        <position position="1"/>
    </location>
</feature>
<reference evidence="2 3" key="1">
    <citation type="submission" date="2020-02" db="EMBL/GenBank/DDBJ databases">
        <title>Draft genome sequence of Haematococcus lacustris strain NIES-144.</title>
        <authorList>
            <person name="Morimoto D."/>
            <person name="Nakagawa S."/>
            <person name="Yoshida T."/>
            <person name="Sawayama S."/>
        </authorList>
    </citation>
    <scope>NUCLEOTIDE SEQUENCE [LARGE SCALE GENOMIC DNA]</scope>
    <source>
        <strain evidence="2 3">NIES-144</strain>
    </source>
</reference>
<keyword evidence="3" id="KW-1185">Reference proteome</keyword>
<protein>
    <submittedName>
        <fullName evidence="2">Uncharacterized protein</fullName>
    </submittedName>
</protein>
<evidence type="ECO:0000256" key="1">
    <source>
        <dbReference type="SAM" id="MobiDB-lite"/>
    </source>
</evidence>
<feature type="compositionally biased region" description="Polar residues" evidence="1">
    <location>
        <begin position="123"/>
        <end position="132"/>
    </location>
</feature>
<feature type="non-terminal residue" evidence="2">
    <location>
        <position position="300"/>
    </location>
</feature>
<accession>A0A6A0AK71</accession>
<proteinExistence type="predicted"/>
<name>A0A6A0AK71_HAELA</name>
<feature type="compositionally biased region" description="Basic and acidic residues" evidence="1">
    <location>
        <begin position="145"/>
        <end position="161"/>
    </location>
</feature>
<dbReference type="Gene3D" id="3.40.50.300">
    <property type="entry name" value="P-loop containing nucleotide triphosphate hydrolases"/>
    <property type="match status" value="1"/>
</dbReference>
<feature type="region of interest" description="Disordered" evidence="1">
    <location>
        <begin position="105"/>
        <end position="171"/>
    </location>
</feature>
<sequence>MQVLRVVQLQRGQEVQMRPQLDPIWSKAVPLWMHDYALAAAQLDSPWPDPLTPYASQLTAGVQLGDQQVPQQDRGSLYPGPSPATVARWASVVRMLKGAAHCENLGEPTTASRGPAQSHAAALTQTTEQMESAKTPGETPGGATGREKRNTRSSSGHEKGEWWGNSAGDEPGGGATARFALAAEYGYSNDEDNATASLRDLGAYKSLQQGRAQHLRAALEAKRQQQSKHGPRATRRWQRKQNATLKKQQAANQWLPHVQAIHVQRQVLPIYASKQQLLEAIERNPVTIVSGGCGRGWDNG</sequence>
<organism evidence="2 3">
    <name type="scientific">Haematococcus lacustris</name>
    <name type="common">Green alga</name>
    <name type="synonym">Haematococcus pluvialis</name>
    <dbReference type="NCBI Taxonomy" id="44745"/>
    <lineage>
        <taxon>Eukaryota</taxon>
        <taxon>Viridiplantae</taxon>
        <taxon>Chlorophyta</taxon>
        <taxon>core chlorophytes</taxon>
        <taxon>Chlorophyceae</taxon>
        <taxon>CS clade</taxon>
        <taxon>Chlamydomonadales</taxon>
        <taxon>Haematococcaceae</taxon>
        <taxon>Haematococcus</taxon>
    </lineage>
</organism>
<evidence type="ECO:0000313" key="2">
    <source>
        <dbReference type="EMBL" id="GFH32895.1"/>
    </source>
</evidence>
<comment type="caution">
    <text evidence="2">The sequence shown here is derived from an EMBL/GenBank/DDBJ whole genome shotgun (WGS) entry which is preliminary data.</text>
</comment>
<gene>
    <name evidence="2" type="ORF">HaLaN_32186</name>
</gene>